<keyword evidence="2" id="KW-1185">Reference proteome</keyword>
<comment type="caution">
    <text evidence="1">The sequence shown here is derived from an EMBL/GenBank/DDBJ whole genome shotgun (WGS) entry which is preliminary data.</text>
</comment>
<reference evidence="1" key="1">
    <citation type="submission" date="2020-03" db="EMBL/GenBank/DDBJ databases">
        <authorList>
            <person name="Weist P."/>
        </authorList>
    </citation>
    <scope>NUCLEOTIDE SEQUENCE</scope>
</reference>
<name>A0A9N7ZE31_PLEPL</name>
<proteinExistence type="predicted"/>
<accession>A0A9N7ZE31</accession>
<protein>
    <submittedName>
        <fullName evidence="1">Uncharacterized protein</fullName>
    </submittedName>
</protein>
<sequence length="103" mass="11366">MSISTKYKVMVLCQKNSELVALSCVWQGACVAPAAAYEAHLLPISSHHLLHKSLVVSPLRRQIIPSTMNLCVPHRSAPHPLLNQDLRASQHPAAPAFIYLSYK</sequence>
<organism evidence="1 2">
    <name type="scientific">Pleuronectes platessa</name>
    <name type="common">European plaice</name>
    <dbReference type="NCBI Taxonomy" id="8262"/>
    <lineage>
        <taxon>Eukaryota</taxon>
        <taxon>Metazoa</taxon>
        <taxon>Chordata</taxon>
        <taxon>Craniata</taxon>
        <taxon>Vertebrata</taxon>
        <taxon>Euteleostomi</taxon>
        <taxon>Actinopterygii</taxon>
        <taxon>Neopterygii</taxon>
        <taxon>Teleostei</taxon>
        <taxon>Neoteleostei</taxon>
        <taxon>Acanthomorphata</taxon>
        <taxon>Carangaria</taxon>
        <taxon>Pleuronectiformes</taxon>
        <taxon>Pleuronectoidei</taxon>
        <taxon>Pleuronectidae</taxon>
        <taxon>Pleuronectes</taxon>
    </lineage>
</organism>
<dbReference type="Proteomes" id="UP001153269">
    <property type="component" value="Unassembled WGS sequence"/>
</dbReference>
<dbReference type="EMBL" id="CADEAL010004490">
    <property type="protein sequence ID" value="CAB1460696.1"/>
    <property type="molecule type" value="Genomic_DNA"/>
</dbReference>
<evidence type="ECO:0000313" key="2">
    <source>
        <dbReference type="Proteomes" id="UP001153269"/>
    </source>
</evidence>
<gene>
    <name evidence="1" type="ORF">PLEPLA_LOCUS48547</name>
</gene>
<dbReference type="AlphaFoldDB" id="A0A9N7ZE31"/>
<evidence type="ECO:0000313" key="1">
    <source>
        <dbReference type="EMBL" id="CAB1460696.1"/>
    </source>
</evidence>